<dbReference type="Proteomes" id="UP000035036">
    <property type="component" value="Chromosome"/>
</dbReference>
<name>A0A0B5FQN0_9BACT</name>
<dbReference type="AlphaFoldDB" id="A0A0B5FQN0"/>
<sequence length="103" mass="12051">MWVLFLIENPEWQSRRFGFSFVSIPRAFHISKRLVLYAGRLLAQLHFLREKYDFSSFSPLTIRRNTLDLPEGLDYIDAPTVCPRAGIFLKLRVRMLAGEFCAI</sequence>
<reference evidence="1 2" key="1">
    <citation type="journal article" date="2015" name="Genome Announc.">
        <title>Genomes of Geoalkalibacter ferrihydriticus Z-0531T and Geoalkalibacter subterraneus Red1T, Two Haloalkaliphilic Metal-Reducing Deltaproteobacteria.</title>
        <authorList>
            <person name="Badalamenti J.P."/>
            <person name="Krajmalnik-Brown R."/>
            <person name="Torres C.I."/>
            <person name="Bond D.R."/>
        </authorList>
    </citation>
    <scope>NUCLEOTIDE SEQUENCE [LARGE SCALE GENOMIC DNA]</scope>
    <source>
        <strain evidence="1 2">Red1</strain>
    </source>
</reference>
<evidence type="ECO:0000313" key="2">
    <source>
        <dbReference type="Proteomes" id="UP000035036"/>
    </source>
</evidence>
<protein>
    <submittedName>
        <fullName evidence="1">Uncharacterized protein</fullName>
    </submittedName>
</protein>
<evidence type="ECO:0000313" key="1">
    <source>
        <dbReference type="EMBL" id="AJF05901.1"/>
    </source>
</evidence>
<dbReference type="HOGENOM" id="CLU_2259767_0_0_7"/>
<gene>
    <name evidence="1" type="ORF">GSUB_04055</name>
</gene>
<accession>A0A0B5FQN0</accession>
<proteinExistence type="predicted"/>
<dbReference type="EMBL" id="CP010311">
    <property type="protein sequence ID" value="AJF05901.1"/>
    <property type="molecule type" value="Genomic_DNA"/>
</dbReference>
<organism evidence="1 2">
    <name type="scientific">Geoalkalibacter subterraneus</name>
    <dbReference type="NCBI Taxonomy" id="483547"/>
    <lineage>
        <taxon>Bacteria</taxon>
        <taxon>Pseudomonadati</taxon>
        <taxon>Thermodesulfobacteriota</taxon>
        <taxon>Desulfuromonadia</taxon>
        <taxon>Desulfuromonadales</taxon>
        <taxon>Geoalkalibacteraceae</taxon>
        <taxon>Geoalkalibacter</taxon>
    </lineage>
</organism>
<keyword evidence="2" id="KW-1185">Reference proteome</keyword>
<dbReference type="KEGG" id="gsb:GSUB_04055"/>